<dbReference type="EMBL" id="JAABOA010000501">
    <property type="protein sequence ID" value="KAF9584100.1"/>
    <property type="molecule type" value="Genomic_DNA"/>
</dbReference>
<dbReference type="InterPro" id="IPR052432">
    <property type="entry name" value="PITP/CRAL-TRIO"/>
</dbReference>
<comment type="caution">
    <text evidence="2">The sequence shown here is derived from an EMBL/GenBank/DDBJ whole genome shotgun (WGS) entry which is preliminary data.</text>
</comment>
<dbReference type="AlphaFoldDB" id="A0A9P6FYA4"/>
<reference evidence="2" key="1">
    <citation type="journal article" date="2020" name="Fungal Divers.">
        <title>Resolving the Mortierellaceae phylogeny through synthesis of multi-gene phylogenetics and phylogenomics.</title>
        <authorList>
            <person name="Vandepol N."/>
            <person name="Liber J."/>
            <person name="Desiro A."/>
            <person name="Na H."/>
            <person name="Kennedy M."/>
            <person name="Barry K."/>
            <person name="Grigoriev I.V."/>
            <person name="Miller A.N."/>
            <person name="O'Donnell K."/>
            <person name="Stajich J.E."/>
            <person name="Bonito G."/>
        </authorList>
    </citation>
    <scope>NUCLEOTIDE SEQUENCE</scope>
    <source>
        <strain evidence="2">KOD1015</strain>
    </source>
</reference>
<gene>
    <name evidence="2" type="ORF">BGW38_007578</name>
</gene>
<evidence type="ECO:0000313" key="2">
    <source>
        <dbReference type="EMBL" id="KAF9584100.1"/>
    </source>
</evidence>
<feature type="non-terminal residue" evidence="2">
    <location>
        <position position="1"/>
    </location>
</feature>
<dbReference type="SUPFAM" id="SSF52087">
    <property type="entry name" value="CRAL/TRIO domain"/>
    <property type="match status" value="1"/>
</dbReference>
<organism evidence="2 3">
    <name type="scientific">Lunasporangiospora selenospora</name>
    <dbReference type="NCBI Taxonomy" id="979761"/>
    <lineage>
        <taxon>Eukaryota</taxon>
        <taxon>Fungi</taxon>
        <taxon>Fungi incertae sedis</taxon>
        <taxon>Mucoromycota</taxon>
        <taxon>Mortierellomycotina</taxon>
        <taxon>Mortierellomycetes</taxon>
        <taxon>Mortierellales</taxon>
        <taxon>Mortierellaceae</taxon>
        <taxon>Lunasporangiospora</taxon>
    </lineage>
</organism>
<protein>
    <recommendedName>
        <fullName evidence="1">CRAL-TRIO domain-containing protein</fullName>
    </recommendedName>
</protein>
<keyword evidence="3" id="KW-1185">Reference proteome</keyword>
<dbReference type="Proteomes" id="UP000780801">
    <property type="component" value="Unassembled WGS sequence"/>
</dbReference>
<sequence>MAKGDILTPPGTGYIDCLTPDQKKILKEVWSIIFSIADSGEVIVPPELKCYIQKDSLSEEAAGHEAGMAKISLQELGLSVDKLRPILWDNVMGDHPGIRELCSARKWNVMKALNMMFKAFKWRLDEDIPSIKYSTDTQLNELYPKFFAQLDSGKFYIHGTDYENRPVVYLHNHLHRPRDQPNKTLERLVVYVIEAGRALVQHPVETVCLVFDLTGTTLENLDYEMAKYLSSIFEAYYPESLGRIIYHGAPIVFWAVWKLVESWMDPVVASKVRFTKNDQDLTQYIPAEHLPDRYKGGRNRYTYKYIYPEPRENDCMNDTETKNRLVAEWKAMMWKFEALTREWIAAGTENPTTARVEEEIEAERSQLTKDLRAA</sequence>
<dbReference type="SUPFAM" id="SSF46938">
    <property type="entry name" value="CRAL/TRIO N-terminal domain"/>
    <property type="match status" value="1"/>
</dbReference>
<dbReference type="CDD" id="cd00170">
    <property type="entry name" value="SEC14"/>
    <property type="match status" value="1"/>
</dbReference>
<evidence type="ECO:0000313" key="3">
    <source>
        <dbReference type="Proteomes" id="UP000780801"/>
    </source>
</evidence>
<dbReference type="InterPro" id="IPR036273">
    <property type="entry name" value="CRAL/TRIO_N_dom_sf"/>
</dbReference>
<proteinExistence type="predicted"/>
<dbReference type="PROSITE" id="PS50191">
    <property type="entry name" value="CRAL_TRIO"/>
    <property type="match status" value="1"/>
</dbReference>
<dbReference type="PANTHER" id="PTHR46590">
    <property type="entry name" value="PHOSPHATIDYLINOSITOL TRANSFER PROTEIN CSR1-RELATED"/>
    <property type="match status" value="1"/>
</dbReference>
<dbReference type="OrthoDB" id="43460at2759"/>
<name>A0A9P6FYA4_9FUNG</name>
<dbReference type="Gene3D" id="3.40.525.10">
    <property type="entry name" value="CRAL-TRIO lipid binding domain"/>
    <property type="match status" value="1"/>
</dbReference>
<dbReference type="SMART" id="SM00516">
    <property type="entry name" value="SEC14"/>
    <property type="match status" value="1"/>
</dbReference>
<dbReference type="InterPro" id="IPR001251">
    <property type="entry name" value="CRAL-TRIO_dom"/>
</dbReference>
<evidence type="ECO:0000259" key="1">
    <source>
        <dbReference type="PROSITE" id="PS50191"/>
    </source>
</evidence>
<dbReference type="InterPro" id="IPR036865">
    <property type="entry name" value="CRAL-TRIO_dom_sf"/>
</dbReference>
<accession>A0A9P6FYA4</accession>
<dbReference type="Pfam" id="PF00650">
    <property type="entry name" value="CRAL_TRIO"/>
    <property type="match status" value="1"/>
</dbReference>
<dbReference type="PANTHER" id="PTHR46590:SF1">
    <property type="entry name" value="PHOSPHATIDYLINOSITOL TRANSFER PROTEIN CSR1"/>
    <property type="match status" value="1"/>
</dbReference>
<feature type="domain" description="CRAL-TRIO" evidence="1">
    <location>
        <begin position="143"/>
        <end position="302"/>
    </location>
</feature>